<keyword evidence="1" id="KW-0808">Transferase</keyword>
<sequence length="167" mass="18649">MFLRAACDADIPKIWEILQQAIAQRKAEGSEQWQNGYPNESTVEEDLASNFGYVLEDEGEVVAYAAILFEEEPAYSDIKGAWLSEGDSAVVHRVATSNAVKGKGVATRLFRMIEDLCVSKQVFSIKVDTNFDNAPMLRILEKLGYSYCGEVFFIGAPRMAFEKLLVH</sequence>
<proteinExistence type="predicted"/>
<gene>
    <name evidence="4" type="ORF">J0A68_09625</name>
</gene>
<name>A0ABS3C4X6_9BACT</name>
<comment type="caution">
    <text evidence="4">The sequence shown here is derived from an EMBL/GenBank/DDBJ whole genome shotgun (WGS) entry which is preliminary data.</text>
</comment>
<dbReference type="PROSITE" id="PS51186">
    <property type="entry name" value="GNAT"/>
    <property type="match status" value="1"/>
</dbReference>
<evidence type="ECO:0000256" key="1">
    <source>
        <dbReference type="ARBA" id="ARBA00022679"/>
    </source>
</evidence>
<dbReference type="CDD" id="cd04301">
    <property type="entry name" value="NAT_SF"/>
    <property type="match status" value="1"/>
</dbReference>
<dbReference type="Proteomes" id="UP000664317">
    <property type="component" value="Unassembled WGS sequence"/>
</dbReference>
<feature type="domain" description="N-acetyltransferase" evidence="3">
    <location>
        <begin position="1"/>
        <end position="164"/>
    </location>
</feature>
<evidence type="ECO:0000313" key="4">
    <source>
        <dbReference type="EMBL" id="MBN7811216.1"/>
    </source>
</evidence>
<dbReference type="PANTHER" id="PTHR43877">
    <property type="entry name" value="AMINOALKYLPHOSPHONATE N-ACETYLTRANSFERASE-RELATED-RELATED"/>
    <property type="match status" value="1"/>
</dbReference>
<dbReference type="PANTHER" id="PTHR43877:SF2">
    <property type="entry name" value="AMINOALKYLPHOSPHONATE N-ACETYLTRANSFERASE-RELATED"/>
    <property type="match status" value="1"/>
</dbReference>
<organism evidence="4 5">
    <name type="scientific">Algoriphagus oliviformis</name>
    <dbReference type="NCBI Taxonomy" id="2811231"/>
    <lineage>
        <taxon>Bacteria</taxon>
        <taxon>Pseudomonadati</taxon>
        <taxon>Bacteroidota</taxon>
        <taxon>Cytophagia</taxon>
        <taxon>Cytophagales</taxon>
        <taxon>Cyclobacteriaceae</taxon>
        <taxon>Algoriphagus</taxon>
    </lineage>
</organism>
<dbReference type="Gene3D" id="3.40.630.30">
    <property type="match status" value="1"/>
</dbReference>
<accession>A0ABS3C4X6</accession>
<evidence type="ECO:0000256" key="2">
    <source>
        <dbReference type="ARBA" id="ARBA00023315"/>
    </source>
</evidence>
<dbReference type="InterPro" id="IPR016181">
    <property type="entry name" value="Acyl_CoA_acyltransferase"/>
</dbReference>
<dbReference type="RefSeq" id="WP_206577998.1">
    <property type="nucleotide sequence ID" value="NZ_JAFKCT010000003.1"/>
</dbReference>
<dbReference type="Pfam" id="PF00583">
    <property type="entry name" value="Acetyltransf_1"/>
    <property type="match status" value="1"/>
</dbReference>
<keyword evidence="5" id="KW-1185">Reference proteome</keyword>
<reference evidence="4 5" key="1">
    <citation type="submission" date="2021-03" db="EMBL/GenBank/DDBJ databases">
        <title>novel species isolated from a fishpond in China.</title>
        <authorList>
            <person name="Lu H."/>
            <person name="Cai Z."/>
        </authorList>
    </citation>
    <scope>NUCLEOTIDE SEQUENCE [LARGE SCALE GENOMIC DNA]</scope>
    <source>
        <strain evidence="4 5">H41</strain>
    </source>
</reference>
<protein>
    <submittedName>
        <fullName evidence="4">GNAT family N-acetyltransferase</fullName>
    </submittedName>
</protein>
<dbReference type="InterPro" id="IPR000182">
    <property type="entry name" value="GNAT_dom"/>
</dbReference>
<dbReference type="InterPro" id="IPR050832">
    <property type="entry name" value="Bact_Acetyltransf"/>
</dbReference>
<evidence type="ECO:0000313" key="5">
    <source>
        <dbReference type="Proteomes" id="UP000664317"/>
    </source>
</evidence>
<dbReference type="EMBL" id="JAFKCT010000003">
    <property type="protein sequence ID" value="MBN7811216.1"/>
    <property type="molecule type" value="Genomic_DNA"/>
</dbReference>
<dbReference type="SUPFAM" id="SSF55729">
    <property type="entry name" value="Acyl-CoA N-acyltransferases (Nat)"/>
    <property type="match status" value="1"/>
</dbReference>
<evidence type="ECO:0000259" key="3">
    <source>
        <dbReference type="PROSITE" id="PS51186"/>
    </source>
</evidence>
<keyword evidence="2" id="KW-0012">Acyltransferase</keyword>